<organism evidence="4 5">
    <name type="scientific">Variovorax paradoxus</name>
    <dbReference type="NCBI Taxonomy" id="34073"/>
    <lineage>
        <taxon>Bacteria</taxon>
        <taxon>Pseudomonadati</taxon>
        <taxon>Pseudomonadota</taxon>
        <taxon>Betaproteobacteria</taxon>
        <taxon>Burkholderiales</taxon>
        <taxon>Comamonadaceae</taxon>
        <taxon>Variovorax</taxon>
    </lineage>
</organism>
<dbReference type="PANTHER" id="PTHR30329:SF21">
    <property type="entry name" value="LIPOPROTEIN YIAD-RELATED"/>
    <property type="match status" value="1"/>
</dbReference>
<name>A0A5Q0M4X2_VARPD</name>
<dbReference type="PANTHER" id="PTHR30329">
    <property type="entry name" value="STATOR ELEMENT OF FLAGELLAR MOTOR COMPLEX"/>
    <property type="match status" value="1"/>
</dbReference>
<accession>A0A5Q0M4X2</accession>
<dbReference type="InterPro" id="IPR036737">
    <property type="entry name" value="OmpA-like_sf"/>
</dbReference>
<dbReference type="CDD" id="cd07185">
    <property type="entry name" value="OmpA_C-like"/>
    <property type="match status" value="1"/>
</dbReference>
<keyword evidence="1" id="KW-0472">Membrane</keyword>
<gene>
    <name evidence="4" type="ORF">GFK26_12465</name>
</gene>
<evidence type="ECO:0000259" key="3">
    <source>
        <dbReference type="PROSITE" id="PS51123"/>
    </source>
</evidence>
<evidence type="ECO:0000313" key="4">
    <source>
        <dbReference type="EMBL" id="QFZ83515.1"/>
    </source>
</evidence>
<feature type="region of interest" description="Disordered" evidence="2">
    <location>
        <begin position="131"/>
        <end position="158"/>
    </location>
</feature>
<dbReference type="Gene3D" id="3.30.1330.60">
    <property type="entry name" value="OmpA-like domain"/>
    <property type="match status" value="1"/>
</dbReference>
<dbReference type="AlphaFoldDB" id="A0A5Q0M4X2"/>
<proteinExistence type="predicted"/>
<evidence type="ECO:0000256" key="1">
    <source>
        <dbReference type="PROSITE-ProRule" id="PRU00473"/>
    </source>
</evidence>
<dbReference type="Pfam" id="PF00691">
    <property type="entry name" value="OmpA"/>
    <property type="match status" value="1"/>
</dbReference>
<feature type="domain" description="OmpA-like" evidence="3">
    <location>
        <begin position="29"/>
        <end position="143"/>
    </location>
</feature>
<protein>
    <submittedName>
        <fullName evidence="4">OmpA family protein</fullName>
    </submittedName>
</protein>
<sequence>MKKSICAIWYTRRHLALTVLLLSLPVAGWPLSPVYVDRDLYFGKNEVALKPEHLEILRALACHTTADGRPIFVYGHASKSEHAPMKLAQRRAEAVKNTLIQFGFAAARIGIESHGADLPVSVERDADGRAKNRRVEIASPGSLSANSCDKVSRDRPRP</sequence>
<evidence type="ECO:0000313" key="5">
    <source>
        <dbReference type="Proteomes" id="UP000326780"/>
    </source>
</evidence>
<dbReference type="EMBL" id="CP045644">
    <property type="protein sequence ID" value="QFZ83515.1"/>
    <property type="molecule type" value="Genomic_DNA"/>
</dbReference>
<dbReference type="RefSeq" id="WP_153282228.1">
    <property type="nucleotide sequence ID" value="NZ_CP045644.1"/>
</dbReference>
<dbReference type="SUPFAM" id="SSF103088">
    <property type="entry name" value="OmpA-like"/>
    <property type="match status" value="1"/>
</dbReference>
<evidence type="ECO:0000256" key="2">
    <source>
        <dbReference type="SAM" id="MobiDB-lite"/>
    </source>
</evidence>
<dbReference type="GO" id="GO:0016020">
    <property type="term" value="C:membrane"/>
    <property type="evidence" value="ECO:0007669"/>
    <property type="project" value="UniProtKB-UniRule"/>
</dbReference>
<dbReference type="InterPro" id="IPR006665">
    <property type="entry name" value="OmpA-like"/>
</dbReference>
<dbReference type="Proteomes" id="UP000326780">
    <property type="component" value="Chromosome"/>
</dbReference>
<reference evidence="4 5" key="1">
    <citation type="submission" date="2019-10" db="EMBL/GenBank/DDBJ databases">
        <title>Complete genome sequence of Variovorax paradoxus 5C-2.</title>
        <authorList>
            <person name="Gogoleva N.E."/>
            <person name="Balkin A.S."/>
        </authorList>
    </citation>
    <scope>NUCLEOTIDE SEQUENCE [LARGE SCALE GENOMIC DNA]</scope>
    <source>
        <strain evidence="4 5">5C-2</strain>
    </source>
</reference>
<dbReference type="PROSITE" id="PS51123">
    <property type="entry name" value="OMPA_2"/>
    <property type="match status" value="1"/>
</dbReference>
<dbReference type="InterPro" id="IPR050330">
    <property type="entry name" value="Bact_OuterMem_StrucFunc"/>
</dbReference>